<reference evidence="3" key="2">
    <citation type="submission" date="2022-06" db="UniProtKB">
        <authorList>
            <consortium name="EnsemblMetazoa"/>
        </authorList>
    </citation>
    <scope>IDENTIFICATION</scope>
    <source>
        <strain evidence="3">DF5081</strain>
    </source>
</reference>
<name>A0A8R1HSW6_CAEJA</name>
<feature type="domain" description="HAT C-terminal dimerisation" evidence="2">
    <location>
        <begin position="73"/>
        <end position="150"/>
    </location>
</feature>
<keyword evidence="4" id="KW-1185">Reference proteome</keyword>
<sequence>MTISQMKIGRRKLLEKLYVDSDLDLENTLATSDQLSPKVDNPFSRFMKTKTPDQPRRNKPGSLRDIIALEHRKWFEENSNMDENPISYWNRATTKDVFPHLHRIHLQYFSSPATTAEAERLFSSAKTVLTDNRKLLSAENFTKLMFLQQNVKLMGFGPQNNDNYSKS</sequence>
<dbReference type="InterPro" id="IPR008906">
    <property type="entry name" value="HATC_C_dom"/>
</dbReference>
<dbReference type="EnsemblMetazoa" id="CJA07924.1">
    <property type="protein sequence ID" value="CJA07924.1"/>
    <property type="gene ID" value="WBGene00127128"/>
</dbReference>
<evidence type="ECO:0000259" key="2">
    <source>
        <dbReference type="Pfam" id="PF05699"/>
    </source>
</evidence>
<organism evidence="3 4">
    <name type="scientific">Caenorhabditis japonica</name>
    <dbReference type="NCBI Taxonomy" id="281687"/>
    <lineage>
        <taxon>Eukaryota</taxon>
        <taxon>Metazoa</taxon>
        <taxon>Ecdysozoa</taxon>
        <taxon>Nematoda</taxon>
        <taxon>Chromadorea</taxon>
        <taxon>Rhabditida</taxon>
        <taxon>Rhabditina</taxon>
        <taxon>Rhabditomorpha</taxon>
        <taxon>Rhabditoidea</taxon>
        <taxon>Rhabditidae</taxon>
        <taxon>Peloderinae</taxon>
        <taxon>Caenorhabditis</taxon>
    </lineage>
</organism>
<dbReference type="Pfam" id="PF05699">
    <property type="entry name" value="Dimer_Tnp_hAT"/>
    <property type="match status" value="1"/>
</dbReference>
<dbReference type="Proteomes" id="UP000005237">
    <property type="component" value="Unassembled WGS sequence"/>
</dbReference>
<accession>A0A8R1HSW6</accession>
<dbReference type="SUPFAM" id="SSF53098">
    <property type="entry name" value="Ribonuclease H-like"/>
    <property type="match status" value="1"/>
</dbReference>
<evidence type="ECO:0000313" key="3">
    <source>
        <dbReference type="EnsemblMetazoa" id="CJA07924.1"/>
    </source>
</evidence>
<dbReference type="PANTHER" id="PTHR47611">
    <property type="entry name" value="HAT DIMERISATION DOMAIN, C-TERMINAL"/>
    <property type="match status" value="1"/>
</dbReference>
<evidence type="ECO:0000313" key="4">
    <source>
        <dbReference type="Proteomes" id="UP000005237"/>
    </source>
</evidence>
<proteinExistence type="predicted"/>
<dbReference type="GO" id="GO:0046983">
    <property type="term" value="F:protein dimerization activity"/>
    <property type="evidence" value="ECO:0007669"/>
    <property type="project" value="InterPro"/>
</dbReference>
<dbReference type="InterPro" id="IPR012337">
    <property type="entry name" value="RNaseH-like_sf"/>
</dbReference>
<protein>
    <submittedName>
        <fullName evidence="3">Dimer_Tnp_hAT domain-containing protein</fullName>
    </submittedName>
</protein>
<dbReference type="PANTHER" id="PTHR47611:SF1">
    <property type="entry name" value="CCHC-TYPE DOMAIN-CONTAINING PROTEIN"/>
    <property type="match status" value="1"/>
</dbReference>
<feature type="region of interest" description="Disordered" evidence="1">
    <location>
        <begin position="40"/>
        <end position="61"/>
    </location>
</feature>
<evidence type="ECO:0000256" key="1">
    <source>
        <dbReference type="SAM" id="MobiDB-lite"/>
    </source>
</evidence>
<reference evidence="4" key="1">
    <citation type="submission" date="2010-08" db="EMBL/GenBank/DDBJ databases">
        <authorList>
            <consortium name="Caenorhabditis japonica Sequencing Consortium"/>
            <person name="Wilson R.K."/>
        </authorList>
    </citation>
    <scope>NUCLEOTIDE SEQUENCE [LARGE SCALE GENOMIC DNA]</scope>
    <source>
        <strain evidence="4">DF5081</strain>
    </source>
</reference>